<dbReference type="PATRIC" id="fig|1122985.7.peg.2169"/>
<evidence type="ECO:0000313" key="2">
    <source>
        <dbReference type="Proteomes" id="UP000027442"/>
    </source>
</evidence>
<dbReference type="RefSeq" id="WP_018967812.1">
    <property type="nucleotide sequence ID" value="NZ_KB899217.1"/>
</dbReference>
<organism evidence="1 2">
    <name type="scientific">Hoylesella loescheii DSM 19665 = JCM 12249 = ATCC 15930</name>
    <dbReference type="NCBI Taxonomy" id="1122985"/>
    <lineage>
        <taxon>Bacteria</taxon>
        <taxon>Pseudomonadati</taxon>
        <taxon>Bacteroidota</taxon>
        <taxon>Bacteroidia</taxon>
        <taxon>Bacteroidales</taxon>
        <taxon>Prevotellaceae</taxon>
        <taxon>Hoylesella</taxon>
    </lineage>
</organism>
<comment type="caution">
    <text evidence="1">The sequence shown here is derived from an EMBL/GenBank/DDBJ whole genome shotgun (WGS) entry which is preliminary data.</text>
</comment>
<proteinExistence type="predicted"/>
<evidence type="ECO:0008006" key="3">
    <source>
        <dbReference type="Google" id="ProtNLM"/>
    </source>
</evidence>
<dbReference type="Pfam" id="PF13151">
    <property type="entry name" value="DUF3990"/>
    <property type="match status" value="1"/>
</dbReference>
<keyword evidence="2" id="KW-1185">Reference proteome</keyword>
<evidence type="ECO:0000313" key="1">
    <source>
        <dbReference type="EMBL" id="KDR51811.1"/>
    </source>
</evidence>
<reference evidence="1 2" key="1">
    <citation type="submission" date="2013-08" db="EMBL/GenBank/DDBJ databases">
        <authorList>
            <person name="Weinstock G."/>
            <person name="Sodergren E."/>
            <person name="Wylie T."/>
            <person name="Fulton L."/>
            <person name="Fulton R."/>
            <person name="Fronick C."/>
            <person name="O'Laughlin M."/>
            <person name="Godfrey J."/>
            <person name="Miner T."/>
            <person name="Herter B."/>
            <person name="Appelbaum E."/>
            <person name="Cordes M."/>
            <person name="Lek S."/>
            <person name="Wollam A."/>
            <person name="Pepin K.H."/>
            <person name="Palsikar V.B."/>
            <person name="Mitreva M."/>
            <person name="Wilson R.K."/>
        </authorList>
    </citation>
    <scope>NUCLEOTIDE SEQUENCE [LARGE SCALE GENOMIC DNA]</scope>
    <source>
        <strain evidence="1 2">ATCC 15930</strain>
    </source>
</reference>
<dbReference type="eggNOG" id="ENOG5033YEN">
    <property type="taxonomic scope" value="Bacteria"/>
</dbReference>
<dbReference type="EMBL" id="JNGW01000090">
    <property type="protein sequence ID" value="KDR51811.1"/>
    <property type="molecule type" value="Genomic_DNA"/>
</dbReference>
<dbReference type="HOGENOM" id="CLU_075559_1_0_10"/>
<sequence length="158" mass="18246">MKLYHGTTSEFDEIDLSKSKPNKDFGRGFYLSAELEQAKDFAQTRALLLGGSPVIVSYEFDERLLTSNELKVKTFGDYTEEWANFILANRNNTSNTLIHNYDIVIGPIANDRVGLQLVRFTNRDIDMPTLIRRLKFMKGKTIQYYFGTELAIKHLKRL</sequence>
<accession>A0A069QPN9</accession>
<gene>
    <name evidence="1" type="ORF">HMPREF1991_02091</name>
</gene>
<name>A0A069QPN9_HOYLO</name>
<dbReference type="Proteomes" id="UP000027442">
    <property type="component" value="Unassembled WGS sequence"/>
</dbReference>
<dbReference type="AlphaFoldDB" id="A0A069QPN9"/>
<protein>
    <recommendedName>
        <fullName evidence="3">DUF3990 domain-containing protein</fullName>
    </recommendedName>
</protein>
<dbReference type="InterPro" id="IPR025051">
    <property type="entry name" value="DUF3990"/>
</dbReference>